<name>A0ABR2UD87_9ROSI</name>
<dbReference type="Proteomes" id="UP001396334">
    <property type="component" value="Unassembled WGS sequence"/>
</dbReference>
<comment type="caution">
    <text evidence="3">The sequence shown here is derived from an EMBL/GenBank/DDBJ whole genome shotgun (WGS) entry which is preliminary data.</text>
</comment>
<feature type="coiled-coil region" evidence="1">
    <location>
        <begin position="408"/>
        <end position="435"/>
    </location>
</feature>
<reference evidence="3 4" key="1">
    <citation type="journal article" date="2024" name="G3 (Bethesda)">
        <title>Genome assembly of Hibiscus sabdariffa L. provides insights into metabolisms of medicinal natural products.</title>
        <authorList>
            <person name="Kim T."/>
        </authorList>
    </citation>
    <scope>NUCLEOTIDE SEQUENCE [LARGE SCALE GENOMIC DNA]</scope>
    <source>
        <strain evidence="3">TK-2024</strain>
        <tissue evidence="3">Old leaves</tissue>
    </source>
</reference>
<dbReference type="SUPFAM" id="SSF53098">
    <property type="entry name" value="Ribonuclease H-like"/>
    <property type="match status" value="1"/>
</dbReference>
<evidence type="ECO:0000256" key="1">
    <source>
        <dbReference type="SAM" id="Coils"/>
    </source>
</evidence>
<proteinExistence type="predicted"/>
<dbReference type="InterPro" id="IPR007021">
    <property type="entry name" value="DUF659"/>
</dbReference>
<dbReference type="EMBL" id="JBBPBN010000001">
    <property type="protein sequence ID" value="KAK9047559.1"/>
    <property type="molecule type" value="Genomic_DNA"/>
</dbReference>
<keyword evidence="1" id="KW-0175">Coiled coil</keyword>
<evidence type="ECO:0000313" key="4">
    <source>
        <dbReference type="Proteomes" id="UP001396334"/>
    </source>
</evidence>
<evidence type="ECO:0000259" key="2">
    <source>
        <dbReference type="PROSITE" id="PS51806"/>
    </source>
</evidence>
<dbReference type="PANTHER" id="PTHR32166">
    <property type="entry name" value="OSJNBA0013A04.12 PROTEIN"/>
    <property type="match status" value="1"/>
</dbReference>
<organism evidence="3 4">
    <name type="scientific">Hibiscus sabdariffa</name>
    <name type="common">roselle</name>
    <dbReference type="NCBI Taxonomy" id="183260"/>
    <lineage>
        <taxon>Eukaryota</taxon>
        <taxon>Viridiplantae</taxon>
        <taxon>Streptophyta</taxon>
        <taxon>Embryophyta</taxon>
        <taxon>Tracheophyta</taxon>
        <taxon>Spermatophyta</taxon>
        <taxon>Magnoliopsida</taxon>
        <taxon>eudicotyledons</taxon>
        <taxon>Gunneridae</taxon>
        <taxon>Pentapetalae</taxon>
        <taxon>rosids</taxon>
        <taxon>malvids</taxon>
        <taxon>Malvales</taxon>
        <taxon>Malvaceae</taxon>
        <taxon>Malvoideae</taxon>
        <taxon>Hibiscus</taxon>
    </lineage>
</organism>
<keyword evidence="4" id="KW-1185">Reference proteome</keyword>
<dbReference type="PANTHER" id="PTHR32166:SF81">
    <property type="entry name" value="OS06G0658400 PROTEIN"/>
    <property type="match status" value="1"/>
</dbReference>
<feature type="domain" description="DOG1" evidence="2">
    <location>
        <begin position="258"/>
        <end position="473"/>
    </location>
</feature>
<evidence type="ECO:0000313" key="3">
    <source>
        <dbReference type="EMBL" id="KAK9047559.1"/>
    </source>
</evidence>
<protein>
    <recommendedName>
        <fullName evidence="2">DOG1 domain-containing protein</fullName>
    </recommendedName>
</protein>
<dbReference type="Pfam" id="PF04937">
    <property type="entry name" value="DUF659"/>
    <property type="match status" value="1"/>
</dbReference>
<gene>
    <name evidence="3" type="ORF">V6N11_053398</name>
</gene>
<dbReference type="InterPro" id="IPR012337">
    <property type="entry name" value="RNaseH-like_sf"/>
</dbReference>
<dbReference type="InterPro" id="IPR025422">
    <property type="entry name" value="TGA_domain"/>
</dbReference>
<sequence length="476" mass="54738">MNVRAQLDEEIARMFYTGGLPFNFARNPHYQRAFTFAATHDIAGYVPPGYNKLRTSLLLQEKNNVDKLLQPIKATWPEKGVTIVCDGWSDPTRKPLINFMATSGNGPMFVKAVNCFGDVKDKFFIANLMKEVIDEVGHQNVVQIITDNASNCKGAGEIIESMYPHIYWTPCVVHTLNLALKNICSAKNTEGNEETYDLCNWITEIHGDAVQIKNFIMNHNMRLVIFQRYSPLKLLSVADTRFASIIVMLKRFKLIKRALQAMVISDEWASYKEDDTGKANFVKEKLVSDDWWDKVAYIIDFTMPIYDMLRSYTPLHCLAHSLNPRFYSDGWLTEGHGRVAPHRDGEISRERMKCFRRLFPNDDDYDKCETRREERELTQDSATIQESLAALPLLKLVRRYGGRIDGELSELESAMENMKVEMLRALERADKLRRTTVRKLLQALSPVQTVKFLAASAEFQLTVRKWGMQKGQERAR</sequence>
<dbReference type="PROSITE" id="PS51806">
    <property type="entry name" value="DOG1"/>
    <property type="match status" value="1"/>
</dbReference>
<accession>A0ABR2UD87</accession>